<dbReference type="NCBIfam" id="TIGR02218">
    <property type="entry name" value="phg_TIGR02218"/>
    <property type="match status" value="1"/>
</dbReference>
<dbReference type="Pfam" id="PF09931">
    <property type="entry name" value="Phage_phiJL001_Gp84_N"/>
    <property type="match status" value="1"/>
</dbReference>
<dbReference type="EMBL" id="UOEG01000227">
    <property type="protein sequence ID" value="VAW01499.1"/>
    <property type="molecule type" value="Genomic_DNA"/>
</dbReference>
<proteinExistence type="predicted"/>
<evidence type="ECO:0000259" key="1">
    <source>
        <dbReference type="Pfam" id="PF09356"/>
    </source>
</evidence>
<name>A0A3B0SLA9_9ZZZZ</name>
<gene>
    <name evidence="2" type="ORF">MNBD_ALPHA07-1486</name>
</gene>
<organism evidence="2">
    <name type="scientific">hydrothermal vent metagenome</name>
    <dbReference type="NCBI Taxonomy" id="652676"/>
    <lineage>
        <taxon>unclassified sequences</taxon>
        <taxon>metagenomes</taxon>
        <taxon>ecological metagenomes</taxon>
    </lineage>
</organism>
<accession>A0A3B0SLA9</accession>
<protein>
    <submittedName>
        <fullName evidence="2">Gene Transfer Agent FAD/FMN-containing dehydrogenase</fullName>
    </submittedName>
</protein>
<dbReference type="Pfam" id="PF09356">
    <property type="entry name" value="Phage_BR0599"/>
    <property type="match status" value="1"/>
</dbReference>
<dbReference type="InterPro" id="IPR018964">
    <property type="entry name" value="Phage_phiJL001_Gp84_C"/>
</dbReference>
<sequence>MSGLNAGLKAHLESGLTTVCRCWALTRVDGLLLGFTDHDGDLSFEGIDFKAESGLSALALQQSTGLSVDNTEALGALSADVISEDDIEAGRYDGAEIRAWLVNWQNVAERQLQFRGTIGDLRRTDGAFEAELRGLTEALNRPLGRVYQKPCSAVLGDKNCKFDLTQPGFTTERDVEIVEERRVFKFAALPGFAEDWFQFGRLVMLSGAAINLSGSIKRDRIVDGERVIELWQPLRAEVLSGDRLRLDAGCDKRFETCLLKFDNLLNYQGFPDIPGDDWTITDPTKSGDLNGGSRR</sequence>
<reference evidence="2" key="1">
    <citation type="submission" date="2018-06" db="EMBL/GenBank/DDBJ databases">
        <authorList>
            <person name="Zhirakovskaya E."/>
        </authorList>
    </citation>
    <scope>NUCLEOTIDE SEQUENCE</scope>
</reference>
<feature type="domain" description="Bacteriophage phiJL001 Gp84 C-terminal" evidence="1">
    <location>
        <begin position="195"/>
        <end position="277"/>
    </location>
</feature>
<dbReference type="InterPro" id="IPR011928">
    <property type="entry name" value="Phage_phiJL001_Gp84"/>
</dbReference>
<evidence type="ECO:0000313" key="2">
    <source>
        <dbReference type="EMBL" id="VAW01499.1"/>
    </source>
</evidence>
<dbReference type="AlphaFoldDB" id="A0A3B0SLA9"/>